<reference evidence="7" key="1">
    <citation type="journal article" date="2020" name="Stud. Mycol.">
        <title>101 Dothideomycetes genomes: A test case for predicting lifestyles and emergence of pathogens.</title>
        <authorList>
            <person name="Haridas S."/>
            <person name="Albert R."/>
            <person name="Binder M."/>
            <person name="Bloem J."/>
            <person name="LaButti K."/>
            <person name="Salamov A."/>
            <person name="Andreopoulos B."/>
            <person name="Baker S."/>
            <person name="Barry K."/>
            <person name="Bills G."/>
            <person name="Bluhm B."/>
            <person name="Cannon C."/>
            <person name="Castanera R."/>
            <person name="Culley D."/>
            <person name="Daum C."/>
            <person name="Ezra D."/>
            <person name="Gonzalez J."/>
            <person name="Henrissat B."/>
            <person name="Kuo A."/>
            <person name="Liang C."/>
            <person name="Lipzen A."/>
            <person name="Lutzoni F."/>
            <person name="Magnuson J."/>
            <person name="Mondo S."/>
            <person name="Nolan M."/>
            <person name="Ohm R."/>
            <person name="Pangilinan J."/>
            <person name="Park H.-J."/>
            <person name="Ramirez L."/>
            <person name="Alfaro M."/>
            <person name="Sun H."/>
            <person name="Tritt A."/>
            <person name="Yoshinaga Y."/>
            <person name="Zwiers L.-H."/>
            <person name="Turgeon B."/>
            <person name="Goodwin S."/>
            <person name="Spatafora J."/>
            <person name="Crous P."/>
            <person name="Grigoriev I."/>
        </authorList>
    </citation>
    <scope>NUCLEOTIDE SEQUENCE [LARGE SCALE GENOMIC DNA]</scope>
    <source>
        <strain evidence="7">CECT 20119</strain>
    </source>
</reference>
<dbReference type="PROSITE" id="PS50048">
    <property type="entry name" value="ZN2_CY6_FUNGAL_2"/>
    <property type="match status" value="1"/>
</dbReference>
<dbReference type="GO" id="GO:0008270">
    <property type="term" value="F:zinc ion binding"/>
    <property type="evidence" value="ECO:0007669"/>
    <property type="project" value="InterPro"/>
</dbReference>
<comment type="subcellular location">
    <subcellularLocation>
        <location evidence="1">Nucleus</location>
    </subcellularLocation>
</comment>
<evidence type="ECO:0000256" key="3">
    <source>
        <dbReference type="ARBA" id="ARBA00023242"/>
    </source>
</evidence>
<dbReference type="Pfam" id="PF00172">
    <property type="entry name" value="Zn_clus"/>
    <property type="match status" value="1"/>
</dbReference>
<feature type="region of interest" description="Disordered" evidence="4">
    <location>
        <begin position="676"/>
        <end position="706"/>
    </location>
</feature>
<gene>
    <name evidence="6" type="ORF">BDZ85DRAFT_235683</name>
</gene>
<feature type="domain" description="Zn(2)-C6 fungal-type" evidence="5">
    <location>
        <begin position="27"/>
        <end position="58"/>
    </location>
</feature>
<evidence type="ECO:0000256" key="2">
    <source>
        <dbReference type="ARBA" id="ARBA00022723"/>
    </source>
</evidence>
<feature type="compositionally biased region" description="Acidic residues" evidence="4">
    <location>
        <begin position="182"/>
        <end position="199"/>
    </location>
</feature>
<dbReference type="GO" id="GO:0003677">
    <property type="term" value="F:DNA binding"/>
    <property type="evidence" value="ECO:0007669"/>
    <property type="project" value="InterPro"/>
</dbReference>
<evidence type="ECO:0000256" key="1">
    <source>
        <dbReference type="ARBA" id="ARBA00004123"/>
    </source>
</evidence>
<evidence type="ECO:0000259" key="5">
    <source>
        <dbReference type="PROSITE" id="PS50048"/>
    </source>
</evidence>
<protein>
    <recommendedName>
        <fullName evidence="5">Zn(2)-C6 fungal-type domain-containing protein</fullName>
    </recommendedName>
</protein>
<dbReference type="SMART" id="SM00906">
    <property type="entry name" value="Fungal_trans"/>
    <property type="match status" value="1"/>
</dbReference>
<dbReference type="CDD" id="cd00067">
    <property type="entry name" value="GAL4"/>
    <property type="match status" value="1"/>
</dbReference>
<dbReference type="Gene3D" id="4.10.240.10">
    <property type="entry name" value="Zn(2)-C6 fungal-type DNA-binding domain"/>
    <property type="match status" value="1"/>
</dbReference>
<evidence type="ECO:0000313" key="7">
    <source>
        <dbReference type="Proteomes" id="UP000799538"/>
    </source>
</evidence>
<dbReference type="Pfam" id="PF04082">
    <property type="entry name" value="Fungal_trans"/>
    <property type="match status" value="1"/>
</dbReference>
<feature type="compositionally biased region" description="Polar residues" evidence="4">
    <location>
        <begin position="88"/>
        <end position="118"/>
    </location>
</feature>
<dbReference type="PANTHER" id="PTHR31001">
    <property type="entry name" value="UNCHARACTERIZED TRANSCRIPTIONAL REGULATORY PROTEIN"/>
    <property type="match status" value="1"/>
</dbReference>
<dbReference type="PROSITE" id="PS00463">
    <property type="entry name" value="ZN2_CY6_FUNGAL_1"/>
    <property type="match status" value="1"/>
</dbReference>
<accession>A0A6A6GCQ9</accession>
<dbReference type="InterPro" id="IPR050613">
    <property type="entry name" value="Sec_Metabolite_Reg"/>
</dbReference>
<dbReference type="CDD" id="cd12148">
    <property type="entry name" value="fungal_TF_MHR"/>
    <property type="match status" value="1"/>
</dbReference>
<evidence type="ECO:0000256" key="4">
    <source>
        <dbReference type="SAM" id="MobiDB-lite"/>
    </source>
</evidence>
<proteinExistence type="predicted"/>
<dbReference type="InterPro" id="IPR036864">
    <property type="entry name" value="Zn2-C6_fun-type_DNA-bd_sf"/>
</dbReference>
<dbReference type="GO" id="GO:0000981">
    <property type="term" value="F:DNA-binding transcription factor activity, RNA polymerase II-specific"/>
    <property type="evidence" value="ECO:0007669"/>
    <property type="project" value="InterPro"/>
</dbReference>
<dbReference type="AlphaFoldDB" id="A0A6A6GCQ9"/>
<dbReference type="Proteomes" id="UP000799538">
    <property type="component" value="Unassembled WGS sequence"/>
</dbReference>
<organism evidence="6 7">
    <name type="scientific">Elsinoe ampelina</name>
    <dbReference type="NCBI Taxonomy" id="302913"/>
    <lineage>
        <taxon>Eukaryota</taxon>
        <taxon>Fungi</taxon>
        <taxon>Dikarya</taxon>
        <taxon>Ascomycota</taxon>
        <taxon>Pezizomycotina</taxon>
        <taxon>Dothideomycetes</taxon>
        <taxon>Dothideomycetidae</taxon>
        <taxon>Myriangiales</taxon>
        <taxon>Elsinoaceae</taxon>
        <taxon>Elsinoe</taxon>
    </lineage>
</organism>
<feature type="region of interest" description="Disordered" evidence="4">
    <location>
        <begin position="1"/>
        <end position="26"/>
    </location>
</feature>
<keyword evidence="7" id="KW-1185">Reference proteome</keyword>
<feature type="compositionally biased region" description="Low complexity" evidence="4">
    <location>
        <begin position="678"/>
        <end position="696"/>
    </location>
</feature>
<feature type="compositionally biased region" description="Polar residues" evidence="4">
    <location>
        <begin position="7"/>
        <end position="17"/>
    </location>
</feature>
<keyword evidence="2" id="KW-0479">Metal-binding</keyword>
<sequence>MPESESPDQSHAGNFQVKQKRARSQLSCKPCRTGKLKCDRLSPCNQCQKRSRESSCVYLPPAQKGRTGQNVRNRIQHLEQLVVDLMNSNQSSNGQSTKGSSGTDSQGRSPIQDFNTLPASGLTPPYDKDGYAYSGSFVDETQRANEGAFGRMQISKKEMKYVGESHWSAVLTSISDLKRDLSDDDASQEDEDENQELEDVYNNSPTGIENLLRSPKRKSKVELINALPLRSEVDRLVYQWFNAADAFKPVLHPPTFQEEYTRFWKDSLKTPTMWIALLYAILSLSAGSQFHFHPNPASSEAGVLLAMSIEYHELAASAAVLADYTTMKAYTIEFLSLYIGGLRSQTAFIDMWQLIGLMIRLALRAGYHKDGSHFPSLSIFEQEMRRRHWHQMFMVDLLVSFQLGLPSLMRAITSDTKPPSNLHDSDMSARMTVLPPSRPPNELTSVSYIIAKVDLCRVFSQVYDMTQSPTLPSHDQVIRLDNELEAAKEELPIQVQIRPLHQFVADKPETIMWAFNLRLLYLKVKIVLHRPFMASRRNDSFSLASRQSCVDAAMCTLTHHHEVYLASQTGDGIFARCYMASISTHDYLLAAMILCLELSHQCDDASRSLSNASQQPEEKRQEMVNLLKTTRDIWTREPEAAKTTSAQATWQQQSVVNETKKASRALDAMVARVEAMGSPSASNTTSTNTISSTPSAFEPAPTIQSPPDLAFMGPSWGATSWSPPNTAANGDVALNVVDSMMNIPEDQFDWTTFDTAFTSAPNFADEAGWDFDAEMMPDMTGYNFAGKDGTPLF</sequence>
<dbReference type="PANTHER" id="PTHR31001:SF49">
    <property type="entry name" value="ZN(II)2CYS6 TRANSCRIPTION FACTOR (EUROFUNG)"/>
    <property type="match status" value="1"/>
</dbReference>
<feature type="region of interest" description="Disordered" evidence="4">
    <location>
        <begin position="88"/>
        <end position="126"/>
    </location>
</feature>
<dbReference type="InterPro" id="IPR007219">
    <property type="entry name" value="XnlR_reg_dom"/>
</dbReference>
<feature type="region of interest" description="Disordered" evidence="4">
    <location>
        <begin position="180"/>
        <end position="211"/>
    </location>
</feature>
<dbReference type="InterPro" id="IPR001138">
    <property type="entry name" value="Zn2Cys6_DnaBD"/>
</dbReference>
<dbReference type="SUPFAM" id="SSF57701">
    <property type="entry name" value="Zn2/Cys6 DNA-binding domain"/>
    <property type="match status" value="1"/>
</dbReference>
<keyword evidence="3" id="KW-0539">Nucleus</keyword>
<dbReference type="SMART" id="SM00066">
    <property type="entry name" value="GAL4"/>
    <property type="match status" value="1"/>
</dbReference>
<dbReference type="OrthoDB" id="9996127at2759"/>
<dbReference type="GO" id="GO:0005634">
    <property type="term" value="C:nucleus"/>
    <property type="evidence" value="ECO:0007669"/>
    <property type="project" value="UniProtKB-SubCell"/>
</dbReference>
<dbReference type="GO" id="GO:0006351">
    <property type="term" value="P:DNA-templated transcription"/>
    <property type="evidence" value="ECO:0007669"/>
    <property type="project" value="InterPro"/>
</dbReference>
<dbReference type="EMBL" id="ML992506">
    <property type="protein sequence ID" value="KAF2223504.1"/>
    <property type="molecule type" value="Genomic_DNA"/>
</dbReference>
<name>A0A6A6GCQ9_9PEZI</name>
<evidence type="ECO:0000313" key="6">
    <source>
        <dbReference type="EMBL" id="KAF2223504.1"/>
    </source>
</evidence>